<dbReference type="PROSITE" id="PS51663">
    <property type="entry name" value="STATHMIN_3"/>
    <property type="match status" value="1"/>
</dbReference>
<dbReference type="GO" id="GO:0005737">
    <property type="term" value="C:cytoplasm"/>
    <property type="evidence" value="ECO:0007669"/>
    <property type="project" value="TreeGrafter"/>
</dbReference>
<sequence>MSQFASHLAKSLAWDQQCAAWSQQYWGRGGILHCLVQYHQQSIHLKEIISASFCYKDYVMGCSPSKSSILVEQRRIPSLTQMNEFSMESQKESFLNDPVDEIDFPSEDFLQESMKSGKSEISSKSSSSSWDSGVCELEEEYSYVITENSDPRKVREVDNGFIPKEDLELVVEGKACPARLSARDRDLLQQQTILEVLREEGLIVRPPSKAVGGIRFELVSAQSSFSDQFPSTLKLPPIVLQKKKKLELTHEEILQKLIQAEERRKKRTEEKLSKIATKDRQEIQTIAEKQAEINRQKLEKKLQIKTESREKYLNEVQEKLKAREQHAKKVRERKKMLLNGLKYVLPNGVD</sequence>
<protein>
    <submittedName>
        <fullName evidence="2">Uncharacterized protein</fullName>
    </submittedName>
</protein>
<dbReference type="GO" id="GO:0031175">
    <property type="term" value="P:neuron projection development"/>
    <property type="evidence" value="ECO:0007669"/>
    <property type="project" value="TreeGrafter"/>
</dbReference>
<organism evidence="2 3">
    <name type="scientific">Caerostris darwini</name>
    <dbReference type="NCBI Taxonomy" id="1538125"/>
    <lineage>
        <taxon>Eukaryota</taxon>
        <taxon>Metazoa</taxon>
        <taxon>Ecdysozoa</taxon>
        <taxon>Arthropoda</taxon>
        <taxon>Chelicerata</taxon>
        <taxon>Arachnida</taxon>
        <taxon>Araneae</taxon>
        <taxon>Araneomorphae</taxon>
        <taxon>Entelegynae</taxon>
        <taxon>Araneoidea</taxon>
        <taxon>Araneidae</taxon>
        <taxon>Caerostris</taxon>
    </lineage>
</organism>
<dbReference type="SUPFAM" id="SSF101494">
    <property type="entry name" value="Stathmin"/>
    <property type="match status" value="1"/>
</dbReference>
<accession>A0AAV4VWI8</accession>
<comment type="caution">
    <text evidence="2">The sequence shown here is derived from an EMBL/GenBank/DDBJ whole genome shotgun (WGS) entry which is preliminary data.</text>
</comment>
<evidence type="ECO:0000313" key="2">
    <source>
        <dbReference type="EMBL" id="GIY74651.1"/>
    </source>
</evidence>
<evidence type="ECO:0000256" key="1">
    <source>
        <dbReference type="SAM" id="Coils"/>
    </source>
</evidence>
<dbReference type="Gene3D" id="6.10.280.30">
    <property type="match status" value="1"/>
</dbReference>
<dbReference type="GO" id="GO:0015631">
    <property type="term" value="F:tubulin binding"/>
    <property type="evidence" value="ECO:0007669"/>
    <property type="project" value="TreeGrafter"/>
</dbReference>
<dbReference type="GO" id="GO:0043005">
    <property type="term" value="C:neuron projection"/>
    <property type="evidence" value="ECO:0007669"/>
    <property type="project" value="TreeGrafter"/>
</dbReference>
<dbReference type="Pfam" id="PF00836">
    <property type="entry name" value="Stathmin"/>
    <property type="match status" value="1"/>
</dbReference>
<proteinExistence type="predicted"/>
<dbReference type="PANTHER" id="PTHR10104:SF1">
    <property type="entry name" value="STATHMIN, ISOFORM D"/>
    <property type="match status" value="1"/>
</dbReference>
<reference evidence="2 3" key="1">
    <citation type="submission" date="2021-06" db="EMBL/GenBank/DDBJ databases">
        <title>Caerostris darwini draft genome.</title>
        <authorList>
            <person name="Kono N."/>
            <person name="Arakawa K."/>
        </authorList>
    </citation>
    <scope>NUCLEOTIDE SEQUENCE [LARGE SCALE GENOMIC DNA]</scope>
</reference>
<dbReference type="GO" id="GO:0031110">
    <property type="term" value="P:regulation of microtubule polymerization or depolymerization"/>
    <property type="evidence" value="ECO:0007669"/>
    <property type="project" value="InterPro"/>
</dbReference>
<dbReference type="GO" id="GO:0007019">
    <property type="term" value="P:microtubule depolymerization"/>
    <property type="evidence" value="ECO:0007669"/>
    <property type="project" value="TreeGrafter"/>
</dbReference>
<evidence type="ECO:0000313" key="3">
    <source>
        <dbReference type="Proteomes" id="UP001054837"/>
    </source>
</evidence>
<name>A0AAV4VWI8_9ARAC</name>
<dbReference type="EMBL" id="BPLQ01013769">
    <property type="protein sequence ID" value="GIY74651.1"/>
    <property type="molecule type" value="Genomic_DNA"/>
</dbReference>
<dbReference type="Proteomes" id="UP001054837">
    <property type="component" value="Unassembled WGS sequence"/>
</dbReference>
<feature type="coiled-coil region" evidence="1">
    <location>
        <begin position="243"/>
        <end position="333"/>
    </location>
</feature>
<keyword evidence="1" id="KW-0175">Coiled coil</keyword>
<keyword evidence="3" id="KW-1185">Reference proteome</keyword>
<dbReference type="InterPro" id="IPR036002">
    <property type="entry name" value="Stathmin_sf"/>
</dbReference>
<dbReference type="AlphaFoldDB" id="A0AAV4VWI8"/>
<gene>
    <name evidence="2" type="primary">AVEN_235289_1</name>
    <name evidence="2" type="ORF">CDAR_532751</name>
</gene>
<dbReference type="InterPro" id="IPR000956">
    <property type="entry name" value="Stathmin_fam"/>
</dbReference>
<dbReference type="PANTHER" id="PTHR10104">
    <property type="entry name" value="STATHMIN"/>
    <property type="match status" value="1"/>
</dbReference>